<evidence type="ECO:0000256" key="17">
    <source>
        <dbReference type="ARBA" id="ARBA00048686"/>
    </source>
</evidence>
<evidence type="ECO:0000256" key="11">
    <source>
        <dbReference type="ARBA" id="ARBA00023160"/>
    </source>
</evidence>
<dbReference type="GO" id="GO:0019166">
    <property type="term" value="F:trans-2-enoyl-CoA reductase (NADPH) activity"/>
    <property type="evidence" value="ECO:0007669"/>
    <property type="project" value="UniProtKB-EC"/>
</dbReference>
<dbReference type="InterPro" id="IPR036291">
    <property type="entry name" value="NAD(P)-bd_dom_sf"/>
</dbReference>
<comment type="similarity">
    <text evidence="3">Belongs to the short-chain dehydrogenases/reductases (SDR) family.</text>
</comment>
<evidence type="ECO:0000256" key="6">
    <source>
        <dbReference type="ARBA" id="ARBA00022832"/>
    </source>
</evidence>
<feature type="domain" description="Ketoreductase" evidence="22">
    <location>
        <begin position="7"/>
        <end position="187"/>
    </location>
</feature>
<comment type="caution">
    <text evidence="23">The sequence shown here is derived from an EMBL/GenBank/DDBJ whole genome shotgun (WGS) entry which is preliminary data.</text>
</comment>
<dbReference type="InterPro" id="IPR057326">
    <property type="entry name" value="KR_dom"/>
</dbReference>
<evidence type="ECO:0000256" key="21">
    <source>
        <dbReference type="ARBA" id="ARBA00049559"/>
    </source>
</evidence>
<dbReference type="GO" id="GO:0006633">
    <property type="term" value="P:fatty acid biosynthetic process"/>
    <property type="evidence" value="ECO:0007669"/>
    <property type="project" value="UniProtKB-KW"/>
</dbReference>
<dbReference type="PANTHER" id="PTHR24317:SF7">
    <property type="entry name" value="PEROXISOMAL TRANS-2-ENOYL-COA REDUCTASE"/>
    <property type="match status" value="1"/>
</dbReference>
<dbReference type="NCBIfam" id="NF009466">
    <property type="entry name" value="PRK12826.1-2"/>
    <property type="match status" value="1"/>
</dbReference>
<dbReference type="Gene3D" id="3.40.50.720">
    <property type="entry name" value="NAD(P)-binding Rossmann-like Domain"/>
    <property type="match status" value="1"/>
</dbReference>
<comment type="catalytic activity">
    <reaction evidence="17">
        <text>(2E)-tetradecenoyl-CoA + NADPH + H(+) = tetradecanoyl-CoA + NADP(+)</text>
        <dbReference type="Rhea" id="RHEA:44968"/>
        <dbReference type="ChEBI" id="CHEBI:15378"/>
        <dbReference type="ChEBI" id="CHEBI:57385"/>
        <dbReference type="ChEBI" id="CHEBI:57783"/>
        <dbReference type="ChEBI" id="CHEBI:58349"/>
        <dbReference type="ChEBI" id="CHEBI:61405"/>
    </reaction>
    <physiologicalReaction direction="left-to-right" evidence="17">
        <dbReference type="Rhea" id="RHEA:44969"/>
    </physiologicalReaction>
</comment>
<comment type="catalytic activity">
    <reaction evidence="20">
        <text>(2E)-decenoyl-CoA + NADPH + H(+) = decanoyl-CoA + NADP(+)</text>
        <dbReference type="Rhea" id="RHEA:44960"/>
        <dbReference type="ChEBI" id="CHEBI:15378"/>
        <dbReference type="ChEBI" id="CHEBI:57783"/>
        <dbReference type="ChEBI" id="CHEBI:58349"/>
        <dbReference type="ChEBI" id="CHEBI:61406"/>
        <dbReference type="ChEBI" id="CHEBI:61430"/>
    </reaction>
    <physiologicalReaction direction="left-to-right" evidence="20">
        <dbReference type="Rhea" id="RHEA:44961"/>
    </physiologicalReaction>
</comment>
<evidence type="ECO:0000256" key="13">
    <source>
        <dbReference type="ARBA" id="ARBA00038622"/>
    </source>
</evidence>
<evidence type="ECO:0000256" key="10">
    <source>
        <dbReference type="ARBA" id="ARBA00023140"/>
    </source>
</evidence>
<organism evidence="23 24">
    <name type="scientific">Chloroflexus islandicus</name>
    <dbReference type="NCBI Taxonomy" id="1707952"/>
    <lineage>
        <taxon>Bacteria</taxon>
        <taxon>Bacillati</taxon>
        <taxon>Chloroflexota</taxon>
        <taxon>Chloroflexia</taxon>
        <taxon>Chloroflexales</taxon>
        <taxon>Chloroflexineae</taxon>
        <taxon>Chloroflexaceae</taxon>
        <taxon>Chloroflexus</taxon>
    </lineage>
</organism>
<keyword evidence="5" id="KW-0597">Phosphoprotein</keyword>
<keyword evidence="10" id="KW-0576">Peroxisome</keyword>
<dbReference type="SUPFAM" id="SSF51735">
    <property type="entry name" value="NAD(P)-binding Rossmann-fold domains"/>
    <property type="match status" value="1"/>
</dbReference>
<keyword evidence="24" id="KW-1185">Reference proteome</keyword>
<dbReference type="EMBL" id="LWQS01000067">
    <property type="protein sequence ID" value="OAN44398.1"/>
    <property type="molecule type" value="Genomic_DNA"/>
</dbReference>
<dbReference type="InterPro" id="IPR002347">
    <property type="entry name" value="SDR_fam"/>
</dbReference>
<dbReference type="Proteomes" id="UP000078287">
    <property type="component" value="Unassembled WGS sequence"/>
</dbReference>
<evidence type="ECO:0000256" key="16">
    <source>
        <dbReference type="ARBA" id="ARBA00047570"/>
    </source>
</evidence>
<comment type="subunit">
    <text evidence="13">Interacts with PEX5, probably required to target it into peroxisomes.</text>
</comment>
<dbReference type="EC" id="1.3.1.38" evidence="14"/>
<keyword evidence="7" id="KW-0521">NADP</keyword>
<accession>A0A178M8P1</accession>
<dbReference type="NCBIfam" id="NF005559">
    <property type="entry name" value="PRK07231.1"/>
    <property type="match status" value="1"/>
</dbReference>
<evidence type="ECO:0000256" key="19">
    <source>
        <dbReference type="ARBA" id="ARBA00049251"/>
    </source>
</evidence>
<reference evidence="23 24" key="1">
    <citation type="submission" date="2016-04" db="EMBL/GenBank/DDBJ databases">
        <title>Chloroflexus islandicus sp. nov., a thermophilic filamentous anoxygenic phototrophic bacterium from geyser Strokkur (Iceland).</title>
        <authorList>
            <person name="Gaisin V.A."/>
            <person name="Kalashnikov A.M."/>
            <person name="Sukhacheva M.V."/>
            <person name="Grouzdev D.S."/>
            <person name="Ivanov T.M."/>
            <person name="Kuznetsov B."/>
            <person name="Gorlenko V.M."/>
        </authorList>
    </citation>
    <scope>NUCLEOTIDE SEQUENCE [LARGE SCALE GENOMIC DNA]</scope>
    <source>
        <strain evidence="24">isl-2</strain>
    </source>
</reference>
<comment type="subcellular location">
    <subcellularLocation>
        <location evidence="1">Peroxisome</location>
    </subcellularLocation>
</comment>
<evidence type="ECO:0000256" key="5">
    <source>
        <dbReference type="ARBA" id="ARBA00022553"/>
    </source>
</evidence>
<keyword evidence="4" id="KW-0444">Lipid biosynthesis</keyword>
<evidence type="ECO:0000256" key="8">
    <source>
        <dbReference type="ARBA" id="ARBA00023002"/>
    </source>
</evidence>
<dbReference type="Pfam" id="PF13561">
    <property type="entry name" value="adh_short_C2"/>
    <property type="match status" value="1"/>
</dbReference>
<keyword evidence="11" id="KW-0275">Fatty acid biosynthesis</keyword>
<dbReference type="AlphaFoldDB" id="A0A178M8P1"/>
<protein>
    <recommendedName>
        <fullName evidence="15">Peroxisomal trans-2-enoyl-CoA reductase</fullName>
        <ecNumber evidence="14">1.3.1.38</ecNumber>
    </recommendedName>
</protein>
<evidence type="ECO:0000256" key="7">
    <source>
        <dbReference type="ARBA" id="ARBA00022857"/>
    </source>
</evidence>
<comment type="function">
    <text evidence="12">Participates in chain elongation of fatty acids. Catalyzes the reduction of trans-2-enoyl-CoAs of varying chain lengths from 6:1 to 16:1, having maximum activity with 10:1 CoA. Has no 2,4-dienoyl-CoA reductase activity.</text>
</comment>
<evidence type="ECO:0000256" key="2">
    <source>
        <dbReference type="ARBA" id="ARBA00005189"/>
    </source>
</evidence>
<comment type="catalytic activity">
    <reaction evidence="21">
        <text>(2E)-octenoyl-CoA + NADPH + H(+) = octanoyl-CoA + NADP(+)</text>
        <dbReference type="Rhea" id="RHEA:44952"/>
        <dbReference type="ChEBI" id="CHEBI:15378"/>
        <dbReference type="ChEBI" id="CHEBI:57386"/>
        <dbReference type="ChEBI" id="CHEBI:57783"/>
        <dbReference type="ChEBI" id="CHEBI:58349"/>
        <dbReference type="ChEBI" id="CHEBI:62242"/>
    </reaction>
    <physiologicalReaction direction="left-to-right" evidence="21">
        <dbReference type="Rhea" id="RHEA:44953"/>
    </physiologicalReaction>
</comment>
<evidence type="ECO:0000256" key="14">
    <source>
        <dbReference type="ARBA" id="ARBA00038849"/>
    </source>
</evidence>
<dbReference type="InterPro" id="IPR052388">
    <property type="entry name" value="Peroxisomal_t2-enoyl-CoA_red"/>
</dbReference>
<dbReference type="OrthoDB" id="9803333at2"/>
<dbReference type="PRINTS" id="PR00081">
    <property type="entry name" value="GDHRDH"/>
</dbReference>
<name>A0A178M8P1_9CHLR</name>
<evidence type="ECO:0000256" key="1">
    <source>
        <dbReference type="ARBA" id="ARBA00004275"/>
    </source>
</evidence>
<evidence type="ECO:0000256" key="4">
    <source>
        <dbReference type="ARBA" id="ARBA00022516"/>
    </source>
</evidence>
<evidence type="ECO:0000256" key="20">
    <source>
        <dbReference type="ARBA" id="ARBA00049386"/>
    </source>
</evidence>
<comment type="catalytic activity">
    <reaction evidence="19">
        <text>a (2E)-enoyl-CoA + NADPH + H(+) = a 2,3-saturated acyl-CoA + NADP(+)</text>
        <dbReference type="Rhea" id="RHEA:33763"/>
        <dbReference type="ChEBI" id="CHEBI:15378"/>
        <dbReference type="ChEBI" id="CHEBI:57783"/>
        <dbReference type="ChEBI" id="CHEBI:58349"/>
        <dbReference type="ChEBI" id="CHEBI:58856"/>
        <dbReference type="ChEBI" id="CHEBI:65111"/>
        <dbReference type="EC" id="1.3.1.38"/>
    </reaction>
    <physiologicalReaction direction="left-to-right" evidence="19">
        <dbReference type="Rhea" id="RHEA:33764"/>
    </physiologicalReaction>
</comment>
<evidence type="ECO:0000313" key="23">
    <source>
        <dbReference type="EMBL" id="OAN44398.1"/>
    </source>
</evidence>
<dbReference type="FunFam" id="3.40.50.720:FF:000173">
    <property type="entry name" value="3-oxoacyl-[acyl-carrier protein] reductase"/>
    <property type="match status" value="1"/>
</dbReference>
<proteinExistence type="inferred from homology"/>
<evidence type="ECO:0000256" key="18">
    <source>
        <dbReference type="ARBA" id="ARBA00049108"/>
    </source>
</evidence>
<keyword evidence="8" id="KW-0560">Oxidoreductase</keyword>
<dbReference type="PRINTS" id="PR00080">
    <property type="entry name" value="SDRFAMILY"/>
</dbReference>
<comment type="catalytic activity">
    <reaction evidence="18">
        <text>(2E)-hexenoyl-CoA + NADPH + H(+) = hexanoyl-CoA + NADP(+)</text>
        <dbReference type="Rhea" id="RHEA:44956"/>
        <dbReference type="ChEBI" id="CHEBI:15378"/>
        <dbReference type="ChEBI" id="CHEBI:57783"/>
        <dbReference type="ChEBI" id="CHEBI:58349"/>
        <dbReference type="ChEBI" id="CHEBI:62077"/>
        <dbReference type="ChEBI" id="CHEBI:62620"/>
    </reaction>
    <physiologicalReaction direction="left-to-right" evidence="18">
        <dbReference type="Rhea" id="RHEA:44957"/>
    </physiologicalReaction>
</comment>
<evidence type="ECO:0000256" key="9">
    <source>
        <dbReference type="ARBA" id="ARBA00023098"/>
    </source>
</evidence>
<keyword evidence="6" id="KW-0276">Fatty acid metabolism</keyword>
<evidence type="ECO:0000256" key="12">
    <source>
        <dbReference type="ARBA" id="ARBA00037124"/>
    </source>
</evidence>
<dbReference type="PANTHER" id="PTHR24317">
    <property type="entry name" value="PEROXISOMAL TRANS-2-ENOYL-COA REDUCTASE"/>
    <property type="match status" value="1"/>
</dbReference>
<evidence type="ECO:0000313" key="24">
    <source>
        <dbReference type="Proteomes" id="UP000078287"/>
    </source>
</evidence>
<evidence type="ECO:0000256" key="3">
    <source>
        <dbReference type="ARBA" id="ARBA00006484"/>
    </source>
</evidence>
<sequence>MIDFTGQVAIVTGGSGGIGQAIVRGLARYGARVLVGYHHDEPAAASIVAVAQSLGSDAAALAIDVREVDSGPALVNAALERWGQLDILINSAGIADYGPLSEMSSERWRQTIQTNLSGVYHTCRAALRPMMQQRYGRIINVAALYGSSGFPGQADFAAAAGGIIGLTRALAREAAPWQITVNAVAPGMIETDLVQAIPKPIQEWSANIIALRRLGKPEEVAAAVLFLASPAASYITGQTLAVDGGWTMA</sequence>
<dbReference type="STRING" id="1707952.A6A03_16925"/>
<evidence type="ECO:0000256" key="15">
    <source>
        <dbReference type="ARBA" id="ARBA00041063"/>
    </source>
</evidence>
<comment type="pathway">
    <text evidence="2">Lipid metabolism.</text>
</comment>
<evidence type="ECO:0000259" key="22">
    <source>
        <dbReference type="SMART" id="SM00822"/>
    </source>
</evidence>
<comment type="catalytic activity">
    <reaction evidence="16">
        <text>(2E)-dodecenoyl-CoA + NADPH + H(+) = dodecanoyl-CoA + NADP(+)</text>
        <dbReference type="Rhea" id="RHEA:44964"/>
        <dbReference type="ChEBI" id="CHEBI:15378"/>
        <dbReference type="ChEBI" id="CHEBI:57330"/>
        <dbReference type="ChEBI" id="CHEBI:57375"/>
        <dbReference type="ChEBI" id="CHEBI:57783"/>
        <dbReference type="ChEBI" id="CHEBI:58349"/>
    </reaction>
    <physiologicalReaction direction="left-to-right" evidence="16">
        <dbReference type="Rhea" id="RHEA:44965"/>
    </physiologicalReaction>
</comment>
<dbReference type="SMART" id="SM00822">
    <property type="entry name" value="PKS_KR"/>
    <property type="match status" value="1"/>
</dbReference>
<gene>
    <name evidence="23" type="ORF">A6A03_16925</name>
</gene>
<keyword evidence="9" id="KW-0443">Lipid metabolism</keyword>